<protein>
    <submittedName>
        <fullName evidence="8">PLDc N-terminal domain-containing protein</fullName>
    </submittedName>
</protein>
<comment type="subcellular location">
    <subcellularLocation>
        <location evidence="1">Cell membrane</location>
        <topology evidence="1">Multi-pass membrane protein</topology>
    </subcellularLocation>
</comment>
<keyword evidence="3 6" id="KW-0812">Transmembrane</keyword>
<dbReference type="EMBL" id="JAWJAV010000002">
    <property type="protein sequence ID" value="MDV2620859.1"/>
    <property type="molecule type" value="Genomic_DNA"/>
</dbReference>
<dbReference type="Pfam" id="PF13396">
    <property type="entry name" value="PLDc_N"/>
    <property type="match status" value="1"/>
</dbReference>
<evidence type="ECO:0000313" key="8">
    <source>
        <dbReference type="EMBL" id="MDV2620859.1"/>
    </source>
</evidence>
<reference evidence="8" key="2">
    <citation type="submission" date="2023-10" db="EMBL/GenBank/DDBJ databases">
        <authorList>
            <person name="Khurajog B."/>
        </authorList>
    </citation>
    <scope>NUCLEOTIDE SEQUENCE</scope>
    <source>
        <strain evidence="8">BF9</strain>
    </source>
</reference>
<evidence type="ECO:0000256" key="2">
    <source>
        <dbReference type="ARBA" id="ARBA00022475"/>
    </source>
</evidence>
<sequence>MTKEHYLNKRRQQELLPLVAFEITATFLAYKDILTASSFRHGNRALWLLVALIQPIGPWLYFTFGQKSE</sequence>
<proteinExistence type="predicted"/>
<evidence type="ECO:0000256" key="1">
    <source>
        <dbReference type="ARBA" id="ARBA00004651"/>
    </source>
</evidence>
<name>A0AAN5Y8Z4_PEDAC</name>
<feature type="transmembrane region" description="Helical" evidence="6">
    <location>
        <begin position="45"/>
        <end position="64"/>
    </location>
</feature>
<dbReference type="GeneID" id="57366743"/>
<feature type="domain" description="Cardiolipin synthase N-terminal" evidence="7">
    <location>
        <begin position="26"/>
        <end position="66"/>
    </location>
</feature>
<dbReference type="KEGG" id="paci:A4V11_06145"/>
<accession>A0AAN5Y8Z4</accession>
<organism evidence="8 9">
    <name type="scientific">Pediococcus acidilactici</name>
    <dbReference type="NCBI Taxonomy" id="1254"/>
    <lineage>
        <taxon>Bacteria</taxon>
        <taxon>Bacillati</taxon>
        <taxon>Bacillota</taxon>
        <taxon>Bacilli</taxon>
        <taxon>Lactobacillales</taxon>
        <taxon>Lactobacillaceae</taxon>
        <taxon>Pediococcus</taxon>
        <taxon>Pediococcus acidilactici group</taxon>
    </lineage>
</organism>
<dbReference type="AlphaFoldDB" id="A0AAN5Y8Z4"/>
<reference evidence="8" key="1">
    <citation type="journal article" date="2023" name="PeerJ">
        <title>Selection and evaluation of lactic acid bacteria from chicken feces in Thailand as potential probiotics.</title>
        <authorList>
            <person name="Khurajog B."/>
            <person name="Disastra Y."/>
            <person name="Lawwyne L.D."/>
            <person name="Sirichokchatchawan W."/>
            <person name="Niyomtham W."/>
            <person name="Yindee J."/>
            <person name="Hampson D.J."/>
            <person name="Prapasarakul N."/>
        </authorList>
    </citation>
    <scope>NUCLEOTIDE SEQUENCE</scope>
    <source>
        <strain evidence="8">BF9</strain>
    </source>
</reference>
<keyword evidence="5 6" id="KW-0472">Membrane</keyword>
<dbReference type="InterPro" id="IPR027379">
    <property type="entry name" value="CLS_N"/>
</dbReference>
<evidence type="ECO:0000256" key="3">
    <source>
        <dbReference type="ARBA" id="ARBA00022692"/>
    </source>
</evidence>
<evidence type="ECO:0000256" key="4">
    <source>
        <dbReference type="ARBA" id="ARBA00022989"/>
    </source>
</evidence>
<keyword evidence="4 6" id="KW-1133">Transmembrane helix</keyword>
<gene>
    <name evidence="8" type="ORF">R0G89_03830</name>
</gene>
<evidence type="ECO:0000256" key="6">
    <source>
        <dbReference type="SAM" id="Phobius"/>
    </source>
</evidence>
<evidence type="ECO:0000313" key="9">
    <source>
        <dbReference type="Proteomes" id="UP001280897"/>
    </source>
</evidence>
<dbReference type="Proteomes" id="UP001280897">
    <property type="component" value="Unassembled WGS sequence"/>
</dbReference>
<dbReference type="RefSeq" id="WP_024862846.1">
    <property type="nucleotide sequence ID" value="NZ_CP015206.1"/>
</dbReference>
<dbReference type="GO" id="GO:0005886">
    <property type="term" value="C:plasma membrane"/>
    <property type="evidence" value="ECO:0007669"/>
    <property type="project" value="UniProtKB-SubCell"/>
</dbReference>
<evidence type="ECO:0000256" key="5">
    <source>
        <dbReference type="ARBA" id="ARBA00023136"/>
    </source>
</evidence>
<evidence type="ECO:0000259" key="7">
    <source>
        <dbReference type="Pfam" id="PF13396"/>
    </source>
</evidence>
<comment type="caution">
    <text evidence="8">The sequence shown here is derived from an EMBL/GenBank/DDBJ whole genome shotgun (WGS) entry which is preliminary data.</text>
</comment>
<keyword evidence="2" id="KW-1003">Cell membrane</keyword>